<keyword evidence="2" id="KW-1185">Reference proteome</keyword>
<gene>
    <name evidence="1" type="ORF">Sjap_001210</name>
</gene>
<evidence type="ECO:0000313" key="2">
    <source>
        <dbReference type="Proteomes" id="UP001417504"/>
    </source>
</evidence>
<evidence type="ECO:0000313" key="1">
    <source>
        <dbReference type="EMBL" id="KAK9153730.1"/>
    </source>
</evidence>
<protein>
    <submittedName>
        <fullName evidence="1">Uncharacterized protein</fullName>
    </submittedName>
</protein>
<dbReference type="AlphaFoldDB" id="A0AAP0PT39"/>
<reference evidence="1 2" key="1">
    <citation type="submission" date="2024-01" db="EMBL/GenBank/DDBJ databases">
        <title>Genome assemblies of Stephania.</title>
        <authorList>
            <person name="Yang L."/>
        </authorList>
    </citation>
    <scope>NUCLEOTIDE SEQUENCE [LARGE SCALE GENOMIC DNA]</scope>
    <source>
        <strain evidence="1">QJT</strain>
        <tissue evidence="1">Leaf</tissue>
    </source>
</reference>
<proteinExistence type="predicted"/>
<dbReference type="Proteomes" id="UP001417504">
    <property type="component" value="Unassembled WGS sequence"/>
</dbReference>
<name>A0AAP0PT39_9MAGN</name>
<sequence>MQLIKIRKEDLQHCSIYFSSPGSSNASPSSSGYLFKSNPPGSFKSKSNDTLSIQPLTMRSDSFSVEASISSSSFTFCCPKSSMIPNNIHIRVL</sequence>
<accession>A0AAP0PT39</accession>
<comment type="caution">
    <text evidence="1">The sequence shown here is derived from an EMBL/GenBank/DDBJ whole genome shotgun (WGS) entry which is preliminary data.</text>
</comment>
<dbReference type="EMBL" id="JBBNAE010000001">
    <property type="protein sequence ID" value="KAK9153730.1"/>
    <property type="molecule type" value="Genomic_DNA"/>
</dbReference>
<organism evidence="1 2">
    <name type="scientific">Stephania japonica</name>
    <dbReference type="NCBI Taxonomy" id="461633"/>
    <lineage>
        <taxon>Eukaryota</taxon>
        <taxon>Viridiplantae</taxon>
        <taxon>Streptophyta</taxon>
        <taxon>Embryophyta</taxon>
        <taxon>Tracheophyta</taxon>
        <taxon>Spermatophyta</taxon>
        <taxon>Magnoliopsida</taxon>
        <taxon>Ranunculales</taxon>
        <taxon>Menispermaceae</taxon>
        <taxon>Menispermoideae</taxon>
        <taxon>Cissampelideae</taxon>
        <taxon>Stephania</taxon>
    </lineage>
</organism>